<feature type="transmembrane region" description="Helical" evidence="7">
    <location>
        <begin position="332"/>
        <end position="350"/>
    </location>
</feature>
<protein>
    <recommendedName>
        <fullName evidence="11">Ileal sodium/bile acid cotransporter</fullName>
    </recommendedName>
</protein>
<keyword evidence="8" id="KW-0732">Signal</keyword>
<dbReference type="Pfam" id="PF01758">
    <property type="entry name" value="SBF"/>
    <property type="match status" value="3"/>
</dbReference>
<evidence type="ECO:0000256" key="1">
    <source>
        <dbReference type="ARBA" id="ARBA00004141"/>
    </source>
</evidence>
<evidence type="ECO:0000256" key="8">
    <source>
        <dbReference type="SAM" id="SignalP"/>
    </source>
</evidence>
<dbReference type="Proteomes" id="UP001159042">
    <property type="component" value="Unassembled WGS sequence"/>
</dbReference>
<feature type="transmembrane region" description="Helical" evidence="7">
    <location>
        <begin position="270"/>
        <end position="287"/>
    </location>
</feature>
<feature type="transmembrane region" description="Helical" evidence="7">
    <location>
        <begin position="1139"/>
        <end position="1160"/>
    </location>
</feature>
<feature type="transmembrane region" description="Helical" evidence="7">
    <location>
        <begin position="678"/>
        <end position="699"/>
    </location>
</feature>
<feature type="transmembrane region" description="Helical" evidence="7">
    <location>
        <begin position="137"/>
        <end position="157"/>
    </location>
</feature>
<feature type="transmembrane region" description="Helical" evidence="7">
    <location>
        <begin position="394"/>
        <end position="413"/>
    </location>
</feature>
<keyword evidence="4" id="KW-0769">Symport</keyword>
<feature type="transmembrane region" description="Helical" evidence="7">
    <location>
        <begin position="608"/>
        <end position="628"/>
    </location>
</feature>
<dbReference type="PANTHER" id="PTHR10361">
    <property type="entry name" value="SODIUM-BILE ACID COTRANSPORTER"/>
    <property type="match status" value="1"/>
</dbReference>
<feature type="signal peptide" evidence="8">
    <location>
        <begin position="1"/>
        <end position="25"/>
    </location>
</feature>
<feature type="transmembrane region" description="Helical" evidence="7">
    <location>
        <begin position="1172"/>
        <end position="1194"/>
    </location>
</feature>
<keyword evidence="6 7" id="KW-0472">Membrane</keyword>
<accession>A0AAV8W1B4</accession>
<evidence type="ECO:0000256" key="5">
    <source>
        <dbReference type="ARBA" id="ARBA00022989"/>
    </source>
</evidence>
<feature type="transmembrane region" description="Helical" evidence="7">
    <location>
        <begin position="778"/>
        <end position="800"/>
    </location>
</feature>
<evidence type="ECO:0000256" key="6">
    <source>
        <dbReference type="ARBA" id="ARBA00023136"/>
    </source>
</evidence>
<feature type="transmembrane region" description="Helical" evidence="7">
    <location>
        <begin position="1072"/>
        <end position="1093"/>
    </location>
</feature>
<sequence>MRMCPISGMVQFLIVVVMLLLLCHAVVVKTLNISFTPNKVNLSMYDSKRITYQVYNQGDSPGDAECYMYSIDPNVAFVEKEIILARPDTNYFTGAFNVTGNFLGKTAIVCKNKLTGELADRSLEVVVVRKKRLIDTVFTASVATLVSILYINFGCALDWSGLGSILKRPIGPTIGFCGQFIVMPVLSYVIGKILFPDSPEMQLGMFFTGVSPAGGASNVWAVLLEGNISLSIIMTTISTIAAFAMMPFWLFTLGQVIFESGNLEVPYQHITTYVVALVVPLAIGYLLQRYLKRVAQFMTRIIKGFSSCLILFIIVFAIVTNLYLFQLFSWKIVVAGMALPWLGYVSGYLIAKLLKQPPPDCLTIAIEVGIQNTGIAIFLLRFALPQPQADLTTVAPVAVAIMTPFPLMFVFLYKKIQARLSKTHVKMNGSSKILPKTDNNCNGDVDCAELLFRGQLLNLLRILATAIKIVEGTPGDFRFKKMYFKPTLGRLGLFLLIISLETVKTDSFTISFTPKDTITIPLDDFASVEYNITLSAEDGDQLLIYSLDEGVASLEKKIITAHPQADLTGSFNVSGNFLGQTSIVCRNLKTNEQAETSLKIVVVRKHRVIDTVFTISVAVLVSIIYINFGCAINWWEFPVILKRPFGPIIGMSGQFILMPLLSYGLGQILFPDNPEMQLGIFFTGVAPAGGASNLWAVLLNGNLSLSIIMTTISTVAAFGMMPLWIFTLGKLIFDKGKLEVPYLQITMYVMALIVPLTIGFLIRKYFKRFAKFMESILKGFSVCLILFIIVFATATNLYLFKLFSWKIIIAGMALPWIAYVLGYLVAQLFRQPHPDCLTIAIEIVAPVSVAILTPFPLMFLYVCLKIKSRFDMSLSSDFTHFTINLIANIFVFINIVRINGLTISFVPNPVTLHMDETATAEYNITGINSTSGQTEFLIYTEDQSVAKLEKEIILVNPEINSGGSFNITGVFLGQTRISCKNLETNELAEGSLSITVIRKQRVVDRIFNISVAVLVSIIYINFGCAINWSELPVVLKKPIGPAIGFCGQFILMPLLSYGLGQVLFPGNAEMQLGMFFAGVAPGGGASNIWTVLLEGNVSLSIIMTTISTVAAFGMMPLWIFTLGKVIFDSGNLDVPYTQITTYVVGLIIPLGVGFLMQRYLKRFADFMKRILKGFSVCLILFIIVFAIVTNLYLFQLFSWQIVVAGMALPWLGYTVAYLSGMAFRQPSPDCITIAVEVGIQNTVVPVSVAILTPFPLIFLYIFFKIRARFTKKVEIEKNISDLQER</sequence>
<gene>
    <name evidence="9" type="ORF">NQ315_011944</name>
</gene>
<comment type="caution">
    <text evidence="9">The sequence shown here is derived from an EMBL/GenBank/DDBJ whole genome shotgun (WGS) entry which is preliminary data.</text>
</comment>
<feature type="transmembrane region" description="Helical" evidence="7">
    <location>
        <begin position="308"/>
        <end position="326"/>
    </location>
</feature>
<dbReference type="PANTHER" id="PTHR10361:SF28">
    <property type="entry name" value="P3 PROTEIN-RELATED"/>
    <property type="match status" value="1"/>
</dbReference>
<evidence type="ECO:0000256" key="4">
    <source>
        <dbReference type="ARBA" id="ARBA00022847"/>
    </source>
</evidence>
<proteinExistence type="inferred from homology"/>
<evidence type="ECO:0000256" key="3">
    <source>
        <dbReference type="ARBA" id="ARBA00022692"/>
    </source>
</evidence>
<feature type="chain" id="PRO_5043563850" description="Ileal sodium/bile acid cotransporter" evidence="8">
    <location>
        <begin position="26"/>
        <end position="1285"/>
    </location>
</feature>
<comment type="subcellular location">
    <subcellularLocation>
        <location evidence="1">Membrane</location>
        <topology evidence="1">Multi-pass membrane protein</topology>
    </subcellularLocation>
</comment>
<feature type="transmembrane region" description="Helical" evidence="7">
    <location>
        <begin position="1040"/>
        <end position="1060"/>
    </location>
</feature>
<evidence type="ECO:0008006" key="11">
    <source>
        <dbReference type="Google" id="ProtNLM"/>
    </source>
</evidence>
<feature type="transmembrane region" description="Helical" evidence="7">
    <location>
        <begin position="362"/>
        <end position="382"/>
    </location>
</feature>
<dbReference type="Gene3D" id="1.20.1530.20">
    <property type="match status" value="3"/>
</dbReference>
<dbReference type="InterPro" id="IPR002657">
    <property type="entry name" value="BilAc:Na_symport/Acr3"/>
</dbReference>
<feature type="transmembrane region" description="Helical" evidence="7">
    <location>
        <begin position="1099"/>
        <end position="1127"/>
    </location>
</feature>
<comment type="similarity">
    <text evidence="2">Belongs to the bile acid:sodium symporter (BASS) (TC 2.A.28) family.</text>
</comment>
<feature type="transmembrane region" description="Helical" evidence="7">
    <location>
        <begin position="203"/>
        <end position="223"/>
    </location>
</feature>
<feature type="transmembrane region" description="Helical" evidence="7">
    <location>
        <begin position="838"/>
        <end position="864"/>
    </location>
</feature>
<reference evidence="9 10" key="1">
    <citation type="journal article" date="2023" name="Insect Mol. Biol.">
        <title>Genome sequencing provides insights into the evolution of gene families encoding plant cell wall-degrading enzymes in longhorned beetles.</title>
        <authorList>
            <person name="Shin N.R."/>
            <person name="Okamura Y."/>
            <person name="Kirsch R."/>
            <person name="Pauchet Y."/>
        </authorList>
    </citation>
    <scope>NUCLEOTIDE SEQUENCE [LARGE SCALE GENOMIC DNA]</scope>
    <source>
        <strain evidence="9">EAD_L_NR</strain>
    </source>
</reference>
<keyword evidence="5 7" id="KW-1133">Transmembrane helix</keyword>
<feature type="transmembrane region" description="Helical" evidence="7">
    <location>
        <begin position="807"/>
        <end position="826"/>
    </location>
</feature>
<dbReference type="InterPro" id="IPR038770">
    <property type="entry name" value="Na+/solute_symporter_sf"/>
</dbReference>
<evidence type="ECO:0000256" key="2">
    <source>
        <dbReference type="ARBA" id="ARBA00006528"/>
    </source>
</evidence>
<evidence type="ECO:0000256" key="7">
    <source>
        <dbReference type="SAM" id="Phobius"/>
    </source>
</evidence>
<dbReference type="EMBL" id="JANEYG010000015">
    <property type="protein sequence ID" value="KAJ8920283.1"/>
    <property type="molecule type" value="Genomic_DNA"/>
</dbReference>
<feature type="transmembrane region" description="Helical" evidence="7">
    <location>
        <begin position="1006"/>
        <end position="1028"/>
    </location>
</feature>
<organism evidence="9 10">
    <name type="scientific">Exocentrus adspersus</name>
    <dbReference type="NCBI Taxonomy" id="1586481"/>
    <lineage>
        <taxon>Eukaryota</taxon>
        <taxon>Metazoa</taxon>
        <taxon>Ecdysozoa</taxon>
        <taxon>Arthropoda</taxon>
        <taxon>Hexapoda</taxon>
        <taxon>Insecta</taxon>
        <taxon>Pterygota</taxon>
        <taxon>Neoptera</taxon>
        <taxon>Endopterygota</taxon>
        <taxon>Coleoptera</taxon>
        <taxon>Polyphaga</taxon>
        <taxon>Cucujiformia</taxon>
        <taxon>Chrysomeloidea</taxon>
        <taxon>Cerambycidae</taxon>
        <taxon>Lamiinae</taxon>
        <taxon>Acanthocinini</taxon>
        <taxon>Exocentrus</taxon>
    </lineage>
</organism>
<evidence type="ECO:0000313" key="10">
    <source>
        <dbReference type="Proteomes" id="UP001159042"/>
    </source>
</evidence>
<feature type="transmembrane region" description="Helical" evidence="7">
    <location>
        <begin position="169"/>
        <end position="191"/>
    </location>
</feature>
<feature type="transmembrane region" description="Helical" evidence="7">
    <location>
        <begin position="1201"/>
        <end position="1223"/>
    </location>
</feature>
<keyword evidence="4" id="KW-0813">Transport</keyword>
<keyword evidence="10" id="KW-1185">Reference proteome</keyword>
<keyword evidence="3 7" id="KW-0812">Transmembrane</keyword>
<dbReference type="GO" id="GO:0015293">
    <property type="term" value="F:symporter activity"/>
    <property type="evidence" value="ECO:0007669"/>
    <property type="project" value="UniProtKB-KW"/>
</dbReference>
<evidence type="ECO:0000313" key="9">
    <source>
        <dbReference type="EMBL" id="KAJ8920283.1"/>
    </source>
</evidence>
<feature type="transmembrane region" description="Helical" evidence="7">
    <location>
        <begin position="745"/>
        <end position="766"/>
    </location>
</feature>
<feature type="transmembrane region" description="Helical" evidence="7">
    <location>
        <begin position="1243"/>
        <end position="1263"/>
    </location>
</feature>
<feature type="transmembrane region" description="Helical" evidence="7">
    <location>
        <begin position="705"/>
        <end position="733"/>
    </location>
</feature>
<name>A0AAV8W1B4_9CUCU</name>
<dbReference type="GO" id="GO:0016020">
    <property type="term" value="C:membrane"/>
    <property type="evidence" value="ECO:0007669"/>
    <property type="project" value="UniProtKB-SubCell"/>
</dbReference>
<dbReference type="InterPro" id="IPR004710">
    <property type="entry name" value="Bilac:Na_transpt"/>
</dbReference>
<feature type="transmembrane region" description="Helical" evidence="7">
    <location>
        <begin position="230"/>
        <end position="250"/>
    </location>
</feature>